<feature type="domain" description="DUF7619" evidence="6">
    <location>
        <begin position="520"/>
        <end position="646"/>
    </location>
</feature>
<feature type="chain" id="PRO_5001991632" evidence="4">
    <location>
        <begin position="19"/>
        <end position="734"/>
    </location>
</feature>
<dbReference type="RefSeq" id="WP_020213663.1">
    <property type="nucleotide sequence ID" value="NZ_JRLX01000019.1"/>
</dbReference>
<dbReference type="PANTHER" id="PTHR47566:SF1">
    <property type="entry name" value="PROTEIN NUD1"/>
    <property type="match status" value="1"/>
</dbReference>
<dbReference type="Gene3D" id="3.80.10.10">
    <property type="entry name" value="Ribonuclease Inhibitor"/>
    <property type="match status" value="1"/>
</dbReference>
<dbReference type="InterPro" id="IPR026444">
    <property type="entry name" value="Secre_tail"/>
</dbReference>
<dbReference type="AlphaFoldDB" id="A0A0A2LZ35"/>
<evidence type="ECO:0000256" key="1">
    <source>
        <dbReference type="ARBA" id="ARBA00022614"/>
    </source>
</evidence>
<keyword evidence="8" id="KW-1185">Reference proteome</keyword>
<organism evidence="7 8">
    <name type="scientific">Flavobacterium rivuli WB 3.3-2 = DSM 21788</name>
    <dbReference type="NCBI Taxonomy" id="1121895"/>
    <lineage>
        <taxon>Bacteria</taxon>
        <taxon>Pseudomonadati</taxon>
        <taxon>Bacteroidota</taxon>
        <taxon>Flavobacteriia</taxon>
        <taxon>Flavobacteriales</taxon>
        <taxon>Flavobacteriaceae</taxon>
        <taxon>Flavobacterium</taxon>
    </lineage>
</organism>
<feature type="domain" description="Secretion system C-terminal sorting" evidence="5">
    <location>
        <begin position="664"/>
        <end position="732"/>
    </location>
</feature>
<dbReference type="Proteomes" id="UP000030152">
    <property type="component" value="Unassembled WGS sequence"/>
</dbReference>
<feature type="signal peptide" evidence="4">
    <location>
        <begin position="1"/>
        <end position="18"/>
    </location>
</feature>
<dbReference type="OrthoDB" id="1110367at2"/>
<accession>A0A0A2LZ35</accession>
<keyword evidence="2 4" id="KW-0732">Signal</keyword>
<dbReference type="InterPro" id="IPR055353">
    <property type="entry name" value="DUF7619"/>
</dbReference>
<dbReference type="eggNOG" id="COG4886">
    <property type="taxonomic scope" value="Bacteria"/>
</dbReference>
<comment type="caution">
    <text evidence="7">The sequence shown here is derived from an EMBL/GenBank/DDBJ whole genome shotgun (WGS) entry which is preliminary data.</text>
</comment>
<dbReference type="Pfam" id="PF18962">
    <property type="entry name" value="Por_Secre_tail"/>
    <property type="match status" value="1"/>
</dbReference>
<evidence type="ECO:0000313" key="8">
    <source>
        <dbReference type="Proteomes" id="UP000030152"/>
    </source>
</evidence>
<dbReference type="EMBL" id="JRLX01000019">
    <property type="protein sequence ID" value="KGO85622.1"/>
    <property type="molecule type" value="Genomic_DNA"/>
</dbReference>
<dbReference type="InterPro" id="IPR032675">
    <property type="entry name" value="LRR_dom_sf"/>
</dbReference>
<proteinExistence type="predicted"/>
<gene>
    <name evidence="7" type="ORF">Q765_15545</name>
</gene>
<evidence type="ECO:0000313" key="7">
    <source>
        <dbReference type="EMBL" id="KGO85622.1"/>
    </source>
</evidence>
<dbReference type="SUPFAM" id="SSF52058">
    <property type="entry name" value="L domain-like"/>
    <property type="match status" value="1"/>
</dbReference>
<dbReference type="NCBIfam" id="TIGR04183">
    <property type="entry name" value="Por_Secre_tail"/>
    <property type="match status" value="1"/>
</dbReference>
<keyword evidence="1" id="KW-0433">Leucine-rich repeat</keyword>
<name>A0A0A2LZ35_9FLAO</name>
<keyword evidence="3" id="KW-0677">Repeat</keyword>
<evidence type="ECO:0000256" key="2">
    <source>
        <dbReference type="ARBA" id="ARBA00022729"/>
    </source>
</evidence>
<evidence type="ECO:0000259" key="6">
    <source>
        <dbReference type="Pfam" id="PF24595"/>
    </source>
</evidence>
<dbReference type="InterPro" id="IPR052574">
    <property type="entry name" value="CDIRP"/>
</dbReference>
<dbReference type="Pfam" id="PF24595">
    <property type="entry name" value="DUF7619"/>
    <property type="match status" value="1"/>
</dbReference>
<dbReference type="GO" id="GO:0035591">
    <property type="term" value="F:signaling adaptor activity"/>
    <property type="evidence" value="ECO:0007669"/>
    <property type="project" value="TreeGrafter"/>
</dbReference>
<evidence type="ECO:0000259" key="5">
    <source>
        <dbReference type="Pfam" id="PF18962"/>
    </source>
</evidence>
<dbReference type="STRING" id="1121895.GCA_000378485_02497"/>
<evidence type="ECO:0000256" key="4">
    <source>
        <dbReference type="SAM" id="SignalP"/>
    </source>
</evidence>
<protein>
    <submittedName>
        <fullName evidence="7">Uncharacterized protein</fullName>
    </submittedName>
</protein>
<evidence type="ECO:0000256" key="3">
    <source>
        <dbReference type="ARBA" id="ARBA00022737"/>
    </source>
</evidence>
<sequence length="734" mass="79549">MKTTLLCLLLLFTGIAGAQIVTIPDANFKASLLAANTTTDVAKDAAGQNMVIDSNNNGEIEESEALLVYELAVANQSIASMVGVEAFTNLTSLRCNLNQLTSLNVSACVNLTGLYCSYNYLTTLDVSALTNLQILYAGSNQLTQLNTTGCYALTEFFCSENNLTSLNLTGHNALSLLFCASNQLSVLDLSPVNLTLLNAGDNLFTTVDLSAQSNLTEINLYGSAVLESVYLKNGTDQNLNLETFWDCNALNFVCVDESEIDIAYTVLSTTPGIDMDALQLTSYCSFTPGSLYNTITGTVTFDADNNGCDSADAPRSFIKVSINDGTQTGSVFTNRDGNYIYYTQAGIFTVAPQFEDNWYTAAPTTATVVFPVVDNSIATENFCVTANSMHPDVEVVMVPVSNARPGFDALYKIVYKNKGNQILSGRVSCGWDTTILAPVLLDPFPDGMAPDTYSWDYINLQPFESREILMTLNVNSPTEVPAVNDGDVLAFTASANSGYTDETPDDNYFEFNQRVVNSLDPNNIVCVEGDTETTDAIGDYLHYVVNFENTGTAPAEFVVITHDIDPTEYDIDTVEILNASHDVRARISGNRIEFAFAGIQLGVAAHGNILFKLKSRASLQQGDIVINRANIFFDYNSPLATNNASTVFALLSTGNFAKDASVQVYPNPAKNTVTVKADGNIQSLQLYDIQGRLLQTTVVNDTLQLLDLSSRTSGMYFVKVTTEKGVSVEKIIKE</sequence>
<dbReference type="PANTHER" id="PTHR47566">
    <property type="match status" value="1"/>
</dbReference>
<reference evidence="7 8" key="1">
    <citation type="submission" date="2013-09" db="EMBL/GenBank/DDBJ databases">
        <authorList>
            <person name="Zeng Z."/>
            <person name="Chen C."/>
        </authorList>
    </citation>
    <scope>NUCLEOTIDE SEQUENCE [LARGE SCALE GENOMIC DNA]</scope>
    <source>
        <strain evidence="7 8">WB 3.3-2</strain>
    </source>
</reference>